<evidence type="ECO:0000313" key="1">
    <source>
        <dbReference type="EMBL" id="BAJ99582.1"/>
    </source>
</evidence>
<proteinExistence type="evidence at transcript level"/>
<accession>F2DWW1</accession>
<organism evidence="1">
    <name type="scientific">Hordeum vulgare subsp. vulgare</name>
    <name type="common">Domesticated barley</name>
    <dbReference type="NCBI Taxonomy" id="112509"/>
    <lineage>
        <taxon>Eukaryota</taxon>
        <taxon>Viridiplantae</taxon>
        <taxon>Streptophyta</taxon>
        <taxon>Embryophyta</taxon>
        <taxon>Tracheophyta</taxon>
        <taxon>Spermatophyta</taxon>
        <taxon>Magnoliopsida</taxon>
        <taxon>Liliopsida</taxon>
        <taxon>Poales</taxon>
        <taxon>Poaceae</taxon>
        <taxon>BOP clade</taxon>
        <taxon>Pooideae</taxon>
        <taxon>Triticodae</taxon>
        <taxon>Triticeae</taxon>
        <taxon>Hordeinae</taxon>
        <taxon>Hordeum</taxon>
    </lineage>
</organism>
<protein>
    <submittedName>
        <fullName evidence="1">Predicted protein</fullName>
    </submittedName>
</protein>
<dbReference type="AlphaFoldDB" id="F2DWW1"/>
<sequence length="59" mass="6901">MWSNTMFSFVVLKSDSPFPWIQNSIISLLICTHTDESHIYMFSFSRFVAHGGIWEHHSP</sequence>
<reference evidence="1" key="1">
    <citation type="journal article" date="2011" name="Plant Physiol.">
        <title>Comprehensive sequence analysis of 24,783 barley full-length cDNAs derived from 12 clone libraries.</title>
        <authorList>
            <person name="Matsumoto T."/>
            <person name="Tanaka T."/>
            <person name="Sakai H."/>
            <person name="Amano N."/>
            <person name="Kanamori H."/>
            <person name="Kurita K."/>
            <person name="Kikuta A."/>
            <person name="Kamiya K."/>
            <person name="Yamamoto M."/>
            <person name="Ikawa H."/>
            <person name="Fujii N."/>
            <person name="Hori K."/>
            <person name="Itoh T."/>
            <person name="Sato K."/>
        </authorList>
    </citation>
    <scope>NUCLEOTIDE SEQUENCE</scope>
    <source>
        <tissue evidence="1">Shoot and root</tissue>
    </source>
</reference>
<dbReference type="EMBL" id="AK368379">
    <property type="protein sequence ID" value="BAJ99582.1"/>
    <property type="molecule type" value="mRNA"/>
</dbReference>
<name>F2DWW1_HORVV</name>